<gene>
    <name evidence="2" type="ORF">CCDG5_1901</name>
</gene>
<dbReference type="PATRIC" id="fig|29343.3.peg.1994"/>
<dbReference type="Proteomes" id="UP000032431">
    <property type="component" value="Chromosome I"/>
</dbReference>
<dbReference type="HOGENOM" id="CLU_061522_0_0_9"/>
<sequence>MQKFIKLGYVASILGILLIVYGYYVSVSKYIRIAQTTKSFSFILYLVIITLFFYIFIILQSMIHEAGHLLFGLVCGYELISVRIGNLRIINDGNTKVISGGKFEQNGQCIMKTKDEGNRAHCLLYNLGGCILNLAVSSFLLVLVHKKVITAHLVPLYIFIIAGYYVFLVNAIPCIRNSTISDTLNCCLLLSNKDLLETMNIQLDIYCQLLNGRRPGEIDFKKFDLSVLNIYSFSPAITYYYCCLDKNDISKAKAVLNALRKSDAVFGKSQKNRLYYEDLYLKLIANDALDTYDIKKIEQLKKSHTIEDIRVLHAYYYFYEKNFDLAKLYEHSIQKVNPQFMAGLFEFHRDLILNPLRFKMTDYQHCH</sequence>
<keyword evidence="1" id="KW-0472">Membrane</keyword>
<keyword evidence="1" id="KW-0812">Transmembrane</keyword>
<keyword evidence="1" id="KW-1133">Transmembrane helix</keyword>
<dbReference type="STRING" id="29343.CCDG5_1901"/>
<dbReference type="KEGG" id="ccel:CCDG5_1901"/>
<protein>
    <submittedName>
        <fullName evidence="2">Putative membrane protein</fullName>
    </submittedName>
</protein>
<feature type="transmembrane region" description="Helical" evidence="1">
    <location>
        <begin position="39"/>
        <end position="59"/>
    </location>
</feature>
<feature type="transmembrane region" description="Helical" evidence="1">
    <location>
        <begin position="156"/>
        <end position="175"/>
    </location>
</feature>
<dbReference type="OrthoDB" id="1069985at2"/>
<organism evidence="2 3">
    <name type="scientific">[Clostridium] cellulosi</name>
    <dbReference type="NCBI Taxonomy" id="29343"/>
    <lineage>
        <taxon>Bacteria</taxon>
        <taxon>Bacillati</taxon>
        <taxon>Bacillota</taxon>
        <taxon>Clostridia</taxon>
        <taxon>Eubacteriales</taxon>
        <taxon>Oscillospiraceae</taxon>
        <taxon>Oscillospiraceae incertae sedis</taxon>
    </lineage>
</organism>
<dbReference type="EMBL" id="LM995447">
    <property type="protein sequence ID" value="CDZ24996.1"/>
    <property type="molecule type" value="Genomic_DNA"/>
</dbReference>
<reference evidence="3" key="1">
    <citation type="submission" date="2014-07" db="EMBL/GenBank/DDBJ databases">
        <authorList>
            <person name="Wibberg D."/>
        </authorList>
    </citation>
    <scope>NUCLEOTIDE SEQUENCE [LARGE SCALE GENOMIC DNA]</scope>
    <source>
        <strain evidence="3">DG5</strain>
    </source>
</reference>
<feature type="transmembrane region" description="Helical" evidence="1">
    <location>
        <begin position="122"/>
        <end position="144"/>
    </location>
</feature>
<proteinExistence type="predicted"/>
<evidence type="ECO:0000313" key="3">
    <source>
        <dbReference type="Proteomes" id="UP000032431"/>
    </source>
</evidence>
<evidence type="ECO:0000256" key="1">
    <source>
        <dbReference type="SAM" id="Phobius"/>
    </source>
</evidence>
<dbReference type="AlphaFoldDB" id="A0A078KMN1"/>
<accession>A0A078KMN1</accession>
<keyword evidence="3" id="KW-1185">Reference proteome</keyword>
<name>A0A078KMN1_9FIRM</name>
<evidence type="ECO:0000313" key="2">
    <source>
        <dbReference type="EMBL" id="CDZ24996.1"/>
    </source>
</evidence>
<feature type="transmembrane region" description="Helical" evidence="1">
    <location>
        <begin position="7"/>
        <end position="27"/>
    </location>
</feature>